<protein>
    <recommendedName>
        <fullName evidence="6">Aspartate racemase</fullName>
    </recommendedName>
</protein>
<proteinExistence type="inferred from homology"/>
<dbReference type="InterPro" id="IPR004380">
    <property type="entry name" value="Asp_race"/>
</dbReference>
<dbReference type="Proteomes" id="UP000184356">
    <property type="component" value="Unassembled WGS sequence"/>
</dbReference>
<dbReference type="NCBIfam" id="TIGR00035">
    <property type="entry name" value="asp_race"/>
    <property type="match status" value="1"/>
</dbReference>
<evidence type="ECO:0000256" key="1">
    <source>
        <dbReference type="ARBA" id="ARBA00007847"/>
    </source>
</evidence>
<evidence type="ECO:0000256" key="3">
    <source>
        <dbReference type="SAM" id="MobiDB-lite"/>
    </source>
</evidence>
<dbReference type="PANTHER" id="PTHR21198:SF7">
    <property type="entry name" value="ASPARTATE-GLUTAMATE RACEMASE FAMILY"/>
    <property type="match status" value="1"/>
</dbReference>
<evidence type="ECO:0000256" key="2">
    <source>
        <dbReference type="ARBA" id="ARBA00023235"/>
    </source>
</evidence>
<dbReference type="Gene3D" id="3.40.50.1860">
    <property type="match status" value="2"/>
</dbReference>
<dbReference type="STRING" id="1036612.A0A1L9U0W9"/>
<keyword evidence="2" id="KW-0413">Isomerase</keyword>
<comment type="similarity">
    <text evidence="1">Belongs to the aspartate/glutamate racemases family.</text>
</comment>
<reference evidence="5" key="1">
    <citation type="journal article" date="2017" name="Genome Biol.">
        <title>Comparative genomics reveals high biological diversity and specific adaptations in the industrially and medically important fungal genus Aspergillus.</title>
        <authorList>
            <person name="de Vries R.P."/>
            <person name="Riley R."/>
            <person name="Wiebenga A."/>
            <person name="Aguilar-Osorio G."/>
            <person name="Amillis S."/>
            <person name="Uchima C.A."/>
            <person name="Anderluh G."/>
            <person name="Asadollahi M."/>
            <person name="Askin M."/>
            <person name="Barry K."/>
            <person name="Battaglia E."/>
            <person name="Bayram O."/>
            <person name="Benocci T."/>
            <person name="Braus-Stromeyer S.A."/>
            <person name="Caldana C."/>
            <person name="Canovas D."/>
            <person name="Cerqueira G.C."/>
            <person name="Chen F."/>
            <person name="Chen W."/>
            <person name="Choi C."/>
            <person name="Clum A."/>
            <person name="Dos Santos R.A."/>
            <person name="Damasio A.R."/>
            <person name="Diallinas G."/>
            <person name="Emri T."/>
            <person name="Fekete E."/>
            <person name="Flipphi M."/>
            <person name="Freyberg S."/>
            <person name="Gallo A."/>
            <person name="Gournas C."/>
            <person name="Habgood R."/>
            <person name="Hainaut M."/>
            <person name="Harispe M.L."/>
            <person name="Henrissat B."/>
            <person name="Hilden K.S."/>
            <person name="Hope R."/>
            <person name="Hossain A."/>
            <person name="Karabika E."/>
            <person name="Karaffa L."/>
            <person name="Karanyi Z."/>
            <person name="Krasevec N."/>
            <person name="Kuo A."/>
            <person name="Kusch H."/>
            <person name="LaButti K."/>
            <person name="Lagendijk E.L."/>
            <person name="Lapidus A."/>
            <person name="Levasseur A."/>
            <person name="Lindquist E."/>
            <person name="Lipzen A."/>
            <person name="Logrieco A.F."/>
            <person name="MacCabe A."/>
            <person name="Maekelae M.R."/>
            <person name="Malavazi I."/>
            <person name="Melin P."/>
            <person name="Meyer V."/>
            <person name="Mielnichuk N."/>
            <person name="Miskei M."/>
            <person name="Molnar A.P."/>
            <person name="Mule G."/>
            <person name="Ngan C.Y."/>
            <person name="Orejas M."/>
            <person name="Orosz E."/>
            <person name="Ouedraogo J.P."/>
            <person name="Overkamp K.M."/>
            <person name="Park H.-S."/>
            <person name="Perrone G."/>
            <person name="Piumi F."/>
            <person name="Punt P.J."/>
            <person name="Ram A.F."/>
            <person name="Ramon A."/>
            <person name="Rauscher S."/>
            <person name="Record E."/>
            <person name="Riano-Pachon D.M."/>
            <person name="Robert V."/>
            <person name="Roehrig J."/>
            <person name="Ruller R."/>
            <person name="Salamov A."/>
            <person name="Salih N.S."/>
            <person name="Samson R.A."/>
            <person name="Sandor E."/>
            <person name="Sanguinetti M."/>
            <person name="Schuetze T."/>
            <person name="Sepcic K."/>
            <person name="Shelest E."/>
            <person name="Sherlock G."/>
            <person name="Sophianopoulou V."/>
            <person name="Squina F.M."/>
            <person name="Sun H."/>
            <person name="Susca A."/>
            <person name="Todd R.B."/>
            <person name="Tsang A."/>
            <person name="Unkles S.E."/>
            <person name="van de Wiele N."/>
            <person name="van Rossen-Uffink D."/>
            <person name="Oliveira J.V."/>
            <person name="Vesth T.C."/>
            <person name="Visser J."/>
            <person name="Yu J.-H."/>
            <person name="Zhou M."/>
            <person name="Andersen M.R."/>
            <person name="Archer D.B."/>
            <person name="Baker S.E."/>
            <person name="Benoit I."/>
            <person name="Brakhage A.A."/>
            <person name="Braus G.H."/>
            <person name="Fischer R."/>
            <person name="Frisvad J.C."/>
            <person name="Goldman G.H."/>
            <person name="Houbraken J."/>
            <person name="Oakley B."/>
            <person name="Pocsi I."/>
            <person name="Scazzocchio C."/>
            <person name="Seiboth B."/>
            <person name="vanKuyk P.A."/>
            <person name="Wortman J."/>
            <person name="Dyer P.S."/>
            <person name="Grigoriev I.V."/>
        </authorList>
    </citation>
    <scope>NUCLEOTIDE SEQUENCE [LARGE SCALE GENOMIC DNA]</scope>
    <source>
        <strain evidence="5">CBS 593.65</strain>
    </source>
</reference>
<dbReference type="AlphaFoldDB" id="A0A1L9U0W9"/>
<dbReference type="InterPro" id="IPR001920">
    <property type="entry name" value="Asp/Glu_race"/>
</dbReference>
<dbReference type="GeneID" id="63767570"/>
<dbReference type="RefSeq" id="XP_040709084.1">
    <property type="nucleotide sequence ID" value="XM_040851497.1"/>
</dbReference>
<dbReference type="EMBL" id="KV878582">
    <property type="protein sequence ID" value="OJJ65278.1"/>
    <property type="molecule type" value="Genomic_DNA"/>
</dbReference>
<keyword evidence="5" id="KW-1185">Reference proteome</keyword>
<evidence type="ECO:0000313" key="5">
    <source>
        <dbReference type="Proteomes" id="UP000184356"/>
    </source>
</evidence>
<organism evidence="4 5">
    <name type="scientific">Aspergillus sydowii CBS 593.65</name>
    <dbReference type="NCBI Taxonomy" id="1036612"/>
    <lineage>
        <taxon>Eukaryota</taxon>
        <taxon>Fungi</taxon>
        <taxon>Dikarya</taxon>
        <taxon>Ascomycota</taxon>
        <taxon>Pezizomycotina</taxon>
        <taxon>Eurotiomycetes</taxon>
        <taxon>Eurotiomycetidae</taxon>
        <taxon>Eurotiales</taxon>
        <taxon>Aspergillaceae</taxon>
        <taxon>Aspergillus</taxon>
        <taxon>Aspergillus subgen. Nidulantes</taxon>
    </lineage>
</organism>
<sequence length="253" mass="28185">MSNNAYLRTYGPIRRFQLFGIIGGLAWPSTITYNQTINHLYSENLGPSHCANLILVQTDFGQVVKWLISDQWQKVANALLSLARQLELGGADFIVIACNTVHKVVPSTQDQLRVPILHIVEVTSAKILELGFRKVGLLGSAPTMTDEYFISHLARYGIEVLLPVEEDRKMVHHALDTELTRGIFLRETRGRSREHPVPTTRPIAITPGKQRSALTAPRPIGLAPFDAIIGPRVPGEARNKPNMPQHARLSYTD</sequence>
<dbReference type="SUPFAM" id="SSF53681">
    <property type="entry name" value="Aspartate/glutamate racemase"/>
    <property type="match status" value="2"/>
</dbReference>
<accession>A0A1L9U0W9</accession>
<dbReference type="OrthoDB" id="187836at2759"/>
<feature type="region of interest" description="Disordered" evidence="3">
    <location>
        <begin position="232"/>
        <end position="253"/>
    </location>
</feature>
<evidence type="ECO:0000313" key="4">
    <source>
        <dbReference type="EMBL" id="OJJ65278.1"/>
    </source>
</evidence>
<dbReference type="PANTHER" id="PTHR21198">
    <property type="entry name" value="GLUTAMATE RACEMASE"/>
    <property type="match status" value="1"/>
</dbReference>
<dbReference type="GO" id="GO:0047661">
    <property type="term" value="F:amino-acid racemase activity"/>
    <property type="evidence" value="ECO:0007669"/>
    <property type="project" value="InterPro"/>
</dbReference>
<dbReference type="InterPro" id="IPR015942">
    <property type="entry name" value="Asp/Glu/hydantoin_racemase"/>
</dbReference>
<dbReference type="Pfam" id="PF01177">
    <property type="entry name" value="Asp_Glu_race"/>
    <property type="match status" value="1"/>
</dbReference>
<dbReference type="VEuPathDB" id="FungiDB:ASPSYDRAFT_85254"/>
<name>A0A1L9U0W9_9EURO</name>
<gene>
    <name evidence="4" type="ORF">ASPSYDRAFT_85254</name>
</gene>
<evidence type="ECO:0008006" key="6">
    <source>
        <dbReference type="Google" id="ProtNLM"/>
    </source>
</evidence>